<reference evidence="5" key="2">
    <citation type="submission" date="2020-11" db="EMBL/GenBank/DDBJ databases">
        <title>Whole genome sequencing of Colletotrichum sp.</title>
        <authorList>
            <person name="Li H."/>
        </authorList>
    </citation>
    <scope>NUCLEOTIDE SEQUENCE</scope>
    <source>
        <strain evidence="5">CkLH20</strain>
    </source>
</reference>
<sequence length="405" mass="44447">MAALCRPSVPRIANGTLRTRSFRLWQSNGLVKPTACFSSSAVPHEKVAVLYQAIEPPIINGVRKPMKPGGYRDSGADIAYNLQASRSIQAVTPVSNPSPRVDSDWCFPDTEDGILSAVNQGATHLWANTILFASHPLQVSSKLALHQDSLHVIGHGPLVVEKYDDKELVNNLLRRTGGFTMPRSWTISSSATLADDLKREDLPFPIVAKPVRGRGSHGVKVCRDLADLTSHAETLFQESSTIMLEEYLAGEEATVTMMPPSSSNKDYWSLPIVTRFNHQDGIAPYNGVVAVTANSRVVSREEMKDPAYSRIAEECEGVARLLGVTAPIRIDVRRFEISTASRFALFDVNMKPNMTGPGRPGRDDQASLTLLAAEALGWDYQQLLRQILSTSCSLRTLRELKPKIG</sequence>
<evidence type="ECO:0000313" key="5">
    <source>
        <dbReference type="EMBL" id="KAF9874217.1"/>
    </source>
</evidence>
<protein>
    <recommendedName>
        <fullName evidence="4">ATP-grasp domain-containing protein</fullName>
    </recommendedName>
</protein>
<keyword evidence="3" id="KW-0547">Nucleotide-binding</keyword>
<evidence type="ECO:0000259" key="4">
    <source>
        <dbReference type="PROSITE" id="PS50975"/>
    </source>
</evidence>
<dbReference type="RefSeq" id="XP_038743678.1">
    <property type="nucleotide sequence ID" value="XM_038890915.1"/>
</dbReference>
<keyword evidence="3" id="KW-0067">ATP-binding</keyword>
<evidence type="ECO:0000256" key="3">
    <source>
        <dbReference type="PROSITE-ProRule" id="PRU00409"/>
    </source>
</evidence>
<reference evidence="5" key="1">
    <citation type="submission" date="2020-03" db="EMBL/GenBank/DDBJ databases">
        <authorList>
            <person name="He L."/>
        </authorList>
    </citation>
    <scope>NUCLEOTIDE SEQUENCE</scope>
    <source>
        <strain evidence="5">CkLH20</strain>
    </source>
</reference>
<proteinExistence type="inferred from homology"/>
<dbReference type="GO" id="GO:0005524">
    <property type="term" value="F:ATP binding"/>
    <property type="evidence" value="ECO:0007669"/>
    <property type="project" value="UniProtKB-UniRule"/>
</dbReference>
<dbReference type="SUPFAM" id="SSF56059">
    <property type="entry name" value="Glutathione synthetase ATP-binding domain-like"/>
    <property type="match status" value="1"/>
</dbReference>
<organism evidence="5 6">
    <name type="scientific">Colletotrichum karsti</name>
    <dbReference type="NCBI Taxonomy" id="1095194"/>
    <lineage>
        <taxon>Eukaryota</taxon>
        <taxon>Fungi</taxon>
        <taxon>Dikarya</taxon>
        <taxon>Ascomycota</taxon>
        <taxon>Pezizomycotina</taxon>
        <taxon>Sordariomycetes</taxon>
        <taxon>Hypocreomycetidae</taxon>
        <taxon>Glomerellales</taxon>
        <taxon>Glomerellaceae</taxon>
        <taxon>Colletotrichum</taxon>
        <taxon>Colletotrichum boninense species complex</taxon>
    </lineage>
</organism>
<comment type="caution">
    <text evidence="5">The sequence shown here is derived from an EMBL/GenBank/DDBJ whole genome shotgun (WGS) entry which is preliminary data.</text>
</comment>
<dbReference type="InterPro" id="IPR011761">
    <property type="entry name" value="ATP-grasp"/>
</dbReference>
<dbReference type="InterPro" id="IPR011095">
    <property type="entry name" value="Dala_Dala_lig_C"/>
</dbReference>
<feature type="domain" description="ATP-grasp" evidence="4">
    <location>
        <begin position="171"/>
        <end position="389"/>
    </location>
</feature>
<dbReference type="PANTHER" id="PTHR23132:SF23">
    <property type="entry name" value="D-ALANINE--D-ALANINE LIGASE B"/>
    <property type="match status" value="1"/>
</dbReference>
<keyword evidence="6" id="KW-1185">Reference proteome</keyword>
<dbReference type="Gene3D" id="3.30.470.20">
    <property type="entry name" value="ATP-grasp fold, B domain"/>
    <property type="match status" value="1"/>
</dbReference>
<dbReference type="Proteomes" id="UP000781932">
    <property type="component" value="Unassembled WGS sequence"/>
</dbReference>
<evidence type="ECO:0000256" key="2">
    <source>
        <dbReference type="ARBA" id="ARBA00022598"/>
    </source>
</evidence>
<gene>
    <name evidence="5" type="ORF">CkaCkLH20_08200</name>
</gene>
<dbReference type="InterPro" id="IPR013815">
    <property type="entry name" value="ATP_grasp_subdomain_1"/>
</dbReference>
<keyword evidence="2" id="KW-0436">Ligase</keyword>
<dbReference type="PANTHER" id="PTHR23132">
    <property type="entry name" value="D-ALANINE--D-ALANINE LIGASE"/>
    <property type="match status" value="1"/>
</dbReference>
<dbReference type="EMBL" id="JAATWM020000027">
    <property type="protein sequence ID" value="KAF9874217.1"/>
    <property type="molecule type" value="Genomic_DNA"/>
</dbReference>
<dbReference type="PROSITE" id="PS50975">
    <property type="entry name" value="ATP_GRASP"/>
    <property type="match status" value="1"/>
</dbReference>
<comment type="similarity">
    <text evidence="1">Belongs to the D-alanine--D-alanine ligase family.</text>
</comment>
<name>A0A9P6LJ37_9PEZI</name>
<evidence type="ECO:0000313" key="6">
    <source>
        <dbReference type="Proteomes" id="UP000781932"/>
    </source>
</evidence>
<dbReference type="OrthoDB" id="422362at2759"/>
<dbReference type="GeneID" id="62163989"/>
<dbReference type="Gene3D" id="3.30.1490.20">
    <property type="entry name" value="ATP-grasp fold, A domain"/>
    <property type="match status" value="1"/>
</dbReference>
<dbReference type="AlphaFoldDB" id="A0A9P6LJ37"/>
<dbReference type="Pfam" id="PF07478">
    <property type="entry name" value="Dala_Dala_lig_C"/>
    <property type="match status" value="1"/>
</dbReference>
<dbReference type="GO" id="GO:0008716">
    <property type="term" value="F:D-alanine-D-alanine ligase activity"/>
    <property type="evidence" value="ECO:0007669"/>
    <property type="project" value="InterPro"/>
</dbReference>
<evidence type="ECO:0000256" key="1">
    <source>
        <dbReference type="ARBA" id="ARBA00010871"/>
    </source>
</evidence>
<accession>A0A9P6LJ37</accession>
<dbReference type="GO" id="GO:0046872">
    <property type="term" value="F:metal ion binding"/>
    <property type="evidence" value="ECO:0007669"/>
    <property type="project" value="InterPro"/>
</dbReference>